<organism evidence="1 2">
    <name type="scientific">Erythrobacter fulvus</name>
    <dbReference type="NCBI Taxonomy" id="2987523"/>
    <lineage>
        <taxon>Bacteria</taxon>
        <taxon>Pseudomonadati</taxon>
        <taxon>Pseudomonadota</taxon>
        <taxon>Alphaproteobacteria</taxon>
        <taxon>Sphingomonadales</taxon>
        <taxon>Erythrobacteraceae</taxon>
        <taxon>Erythrobacter/Porphyrobacter group</taxon>
        <taxon>Erythrobacter</taxon>
    </lineage>
</organism>
<comment type="caution">
    <text evidence="1">The sequence shown here is derived from an EMBL/GenBank/DDBJ whole genome shotgun (WGS) entry which is preliminary data.</text>
</comment>
<name>A0ABT5JR07_9SPHN</name>
<accession>A0ABT5JR07</accession>
<dbReference type="EMBL" id="JAQQXQ010000008">
    <property type="protein sequence ID" value="MDC8755191.1"/>
    <property type="molecule type" value="Genomic_DNA"/>
</dbReference>
<dbReference type="Pfam" id="PF11149">
    <property type="entry name" value="DUF2924"/>
    <property type="match status" value="1"/>
</dbReference>
<dbReference type="InterPro" id="IPR021322">
    <property type="entry name" value="DUF2924"/>
</dbReference>
<sequence length="140" mass="15761">MHEAFEEHDAVEQLVAEIEAMDLDGLRGFWRARYGAPPSLRSTPLQRRLLAWRIQAQAYGGLDADTRKTVSRSGPVQPEGRRLGIGARLTRIWKGREVIVVVEQDGFRWEDQLFPSLSAAATAIAGTRWNGPRFFGLRDS</sequence>
<reference evidence="1 2" key="1">
    <citation type="submission" date="2022-10" db="EMBL/GenBank/DDBJ databases">
        <title>Erythrobacter sp. sf7 Genome sequencing.</title>
        <authorList>
            <person name="Park S."/>
        </authorList>
    </citation>
    <scope>NUCLEOTIDE SEQUENCE [LARGE SCALE GENOMIC DNA]</scope>
    <source>
        <strain evidence="2">sf7</strain>
    </source>
</reference>
<dbReference type="RefSeq" id="WP_273678403.1">
    <property type="nucleotide sequence ID" value="NZ_JAQQXQ010000008.1"/>
</dbReference>
<gene>
    <name evidence="1" type="ORF">OIK40_11130</name>
</gene>
<dbReference type="Proteomes" id="UP001216558">
    <property type="component" value="Unassembled WGS sequence"/>
</dbReference>
<keyword evidence="2" id="KW-1185">Reference proteome</keyword>
<protein>
    <submittedName>
        <fullName evidence="1">DUF2924 domain-containing protein</fullName>
    </submittedName>
</protein>
<evidence type="ECO:0000313" key="1">
    <source>
        <dbReference type="EMBL" id="MDC8755191.1"/>
    </source>
</evidence>
<proteinExistence type="predicted"/>
<evidence type="ECO:0000313" key="2">
    <source>
        <dbReference type="Proteomes" id="UP001216558"/>
    </source>
</evidence>